<evidence type="ECO:0000313" key="2">
    <source>
        <dbReference type="Proteomes" id="UP000507470"/>
    </source>
</evidence>
<evidence type="ECO:0000313" key="1">
    <source>
        <dbReference type="EMBL" id="CAC5373709.1"/>
    </source>
</evidence>
<reference evidence="1 2" key="1">
    <citation type="submission" date="2020-06" db="EMBL/GenBank/DDBJ databases">
        <authorList>
            <person name="Li R."/>
            <person name="Bekaert M."/>
        </authorList>
    </citation>
    <scope>NUCLEOTIDE SEQUENCE [LARGE SCALE GENOMIC DNA]</scope>
    <source>
        <strain evidence="2">wild</strain>
    </source>
</reference>
<sequence length="175" mass="20272">MINFLSNDHNIFIGKENLPVTSVAEALASPSKRRLYLSERFEETSKVYENENSKRRILKISGNGATLAVKLWGTKTDLQMPERKNNVIVHGLQMREPNDIFNVDFQRAVIRHNCEHKCECDLCKEPLEDTESSAPKVKKKARLMTHKKKILKTLLQQYLNAHNEVTRFRIINPKT</sequence>
<dbReference type="Proteomes" id="UP000507470">
    <property type="component" value="Unassembled WGS sequence"/>
</dbReference>
<dbReference type="EMBL" id="CACVKT020001943">
    <property type="protein sequence ID" value="CAC5373709.1"/>
    <property type="molecule type" value="Genomic_DNA"/>
</dbReference>
<accession>A0A6J8AXV8</accession>
<gene>
    <name evidence="1" type="ORF">MCOR_11367</name>
</gene>
<proteinExistence type="predicted"/>
<protein>
    <submittedName>
        <fullName evidence="1">Uncharacterized protein</fullName>
    </submittedName>
</protein>
<dbReference type="AlphaFoldDB" id="A0A6J8AXV8"/>
<organism evidence="1 2">
    <name type="scientific">Mytilus coruscus</name>
    <name type="common">Sea mussel</name>
    <dbReference type="NCBI Taxonomy" id="42192"/>
    <lineage>
        <taxon>Eukaryota</taxon>
        <taxon>Metazoa</taxon>
        <taxon>Spiralia</taxon>
        <taxon>Lophotrochozoa</taxon>
        <taxon>Mollusca</taxon>
        <taxon>Bivalvia</taxon>
        <taxon>Autobranchia</taxon>
        <taxon>Pteriomorphia</taxon>
        <taxon>Mytilida</taxon>
        <taxon>Mytiloidea</taxon>
        <taxon>Mytilidae</taxon>
        <taxon>Mytilinae</taxon>
        <taxon>Mytilus</taxon>
    </lineage>
</organism>
<keyword evidence="2" id="KW-1185">Reference proteome</keyword>
<name>A0A6J8AXV8_MYTCO</name>